<dbReference type="PANTHER" id="PTHR11098">
    <property type="entry name" value="NICOTINATE PHOSPHORIBOSYLTRANSFERASE"/>
    <property type="match status" value="1"/>
</dbReference>
<accession>A0A501WBS6</accession>
<organism evidence="13 14">
    <name type="scientific">Pontibacter mangrovi</name>
    <dbReference type="NCBI Taxonomy" id="2589816"/>
    <lineage>
        <taxon>Bacteria</taxon>
        <taxon>Pseudomonadati</taxon>
        <taxon>Bacteroidota</taxon>
        <taxon>Cytophagia</taxon>
        <taxon>Cytophagales</taxon>
        <taxon>Hymenobacteraceae</taxon>
        <taxon>Pontibacter</taxon>
    </lineage>
</organism>
<dbReference type="InterPro" id="IPR036068">
    <property type="entry name" value="Nicotinate_pribotase-like_C"/>
</dbReference>
<feature type="domain" description="Nicotinate phosphoribosyltransferase C-terminal" evidence="12">
    <location>
        <begin position="355"/>
        <end position="460"/>
    </location>
</feature>
<dbReference type="UniPathway" id="UPA00253">
    <property type="reaction ID" value="UER00457"/>
</dbReference>
<evidence type="ECO:0000259" key="12">
    <source>
        <dbReference type="Pfam" id="PF17956"/>
    </source>
</evidence>
<keyword evidence="4" id="KW-0597">Phosphoprotein</keyword>
<dbReference type="InterPro" id="IPR041525">
    <property type="entry name" value="N/Namide_PRibTrfase"/>
</dbReference>
<dbReference type="Proteomes" id="UP000316727">
    <property type="component" value="Unassembled WGS sequence"/>
</dbReference>
<dbReference type="RefSeq" id="WP_140619123.1">
    <property type="nucleotide sequence ID" value="NZ_VFRQ01000001.1"/>
</dbReference>
<dbReference type="AlphaFoldDB" id="A0A501WBS6"/>
<comment type="function">
    <text evidence="9">Catalyzes the first step in the biosynthesis of NAD from nicotinic acid, the ATP-dependent synthesis of beta-nicotinate D-ribonucleotide from nicotinate and 5-phospho-D-ribose 1-phosphate.</text>
</comment>
<dbReference type="Pfam" id="PF17767">
    <property type="entry name" value="NAPRTase_N"/>
    <property type="match status" value="1"/>
</dbReference>
<sequence length="470" mass="52114">MLSFSVSGTYADLYEITMGQTYFLEGRHAETACFDYFFRKIPNNGGYVLFAGLHDLLEALEGLQFTDEDIAYLQELRLHPDYLDFLKSFRFKGTLHAPPEGEVIFPHSPIVRVEGTLLETQLIESLLLNILNFASLVATKASRIRQVAGNRTLSDFGLRRAHGPGAVLAARAAVVGGFNSTSNTYAALKYGIPAAGTMAHSFIESYDAELEAFRAFARSRPDDCIFLVDTYHTLQSGVPNAITVAKELEAQGHKAVGIRLDSGDLAYLAKAARNMLNEAGFPYVKIITSNQLDEFVIRSLLEQQAPIDVFGVGTKLVTGAPDAALDGVYKLAMAAGKARLKLSESKEKTTLPGIKQVLRTLDEEGKFYGADAVILASEGNHADLIRHPVEEERQLYLRDCRQEPLLQKVMENGQRTAAPPALAETAAYAQKRLRQLPEEYKRLENPHLYKVGISPQLWELREQLKAHFHK</sequence>
<comment type="catalytic activity">
    <reaction evidence="8 9">
        <text>5-phospho-alpha-D-ribose 1-diphosphate + nicotinate + ATP + H2O = nicotinate beta-D-ribonucleotide + ADP + phosphate + diphosphate</text>
        <dbReference type="Rhea" id="RHEA:36163"/>
        <dbReference type="ChEBI" id="CHEBI:15377"/>
        <dbReference type="ChEBI" id="CHEBI:30616"/>
        <dbReference type="ChEBI" id="CHEBI:32544"/>
        <dbReference type="ChEBI" id="CHEBI:33019"/>
        <dbReference type="ChEBI" id="CHEBI:43474"/>
        <dbReference type="ChEBI" id="CHEBI:57502"/>
        <dbReference type="ChEBI" id="CHEBI:58017"/>
        <dbReference type="ChEBI" id="CHEBI:456216"/>
        <dbReference type="EC" id="6.3.4.21"/>
    </reaction>
</comment>
<name>A0A501WBS6_9BACT</name>
<dbReference type="FunFam" id="3.20.20.70:FF:000076">
    <property type="entry name" value="Nicotinate phosphoribosyltransferase"/>
    <property type="match status" value="1"/>
</dbReference>
<comment type="PTM">
    <text evidence="9">Transiently phosphorylated on a His residue during the reaction cycle. Phosphorylation strongly increases the affinity for substrates and increases the rate of nicotinate D-ribonucleotide production. Dephosphorylation regenerates the low-affinity form of the enzyme, leading to product release.</text>
</comment>
<evidence type="ECO:0000259" key="10">
    <source>
        <dbReference type="Pfam" id="PF04095"/>
    </source>
</evidence>
<evidence type="ECO:0000256" key="5">
    <source>
        <dbReference type="ARBA" id="ARBA00022598"/>
    </source>
</evidence>
<reference evidence="13 14" key="1">
    <citation type="submission" date="2019-06" db="EMBL/GenBank/DDBJ databases">
        <title>A novel bacterium of genus Pontibacter, isolated from marine sediment.</title>
        <authorList>
            <person name="Huang H."/>
            <person name="Mo K."/>
            <person name="Hu Y."/>
        </authorList>
    </citation>
    <scope>NUCLEOTIDE SEQUENCE [LARGE SCALE GENOMIC DNA]</scope>
    <source>
        <strain evidence="13 14">HB172049</strain>
    </source>
</reference>
<protein>
    <recommendedName>
        <fullName evidence="3 9">Nicotinate phosphoribosyltransferase</fullName>
        <ecNumber evidence="3 9">6.3.4.21</ecNumber>
    </recommendedName>
</protein>
<dbReference type="Pfam" id="PF17956">
    <property type="entry name" value="NAPRTase_C"/>
    <property type="match status" value="1"/>
</dbReference>
<dbReference type="NCBIfam" id="NF009131">
    <property type="entry name" value="PRK12484.1"/>
    <property type="match status" value="1"/>
</dbReference>
<evidence type="ECO:0000256" key="8">
    <source>
        <dbReference type="ARBA" id="ARBA00048668"/>
    </source>
</evidence>
<evidence type="ECO:0000256" key="6">
    <source>
        <dbReference type="ARBA" id="ARBA00022642"/>
    </source>
</evidence>
<evidence type="ECO:0000256" key="9">
    <source>
        <dbReference type="RuleBase" id="RU365100"/>
    </source>
</evidence>
<keyword evidence="5 9" id="KW-0436">Ligase</keyword>
<keyword evidence="6 9" id="KW-0662">Pyridine nucleotide biosynthesis</keyword>
<evidence type="ECO:0000256" key="2">
    <source>
        <dbReference type="ARBA" id="ARBA00010897"/>
    </source>
</evidence>
<dbReference type="NCBIfam" id="TIGR01513">
    <property type="entry name" value="NAPRTase_put"/>
    <property type="match status" value="1"/>
</dbReference>
<dbReference type="PIRSF" id="PIRSF000484">
    <property type="entry name" value="NAPRT"/>
    <property type="match status" value="1"/>
</dbReference>
<evidence type="ECO:0000259" key="11">
    <source>
        <dbReference type="Pfam" id="PF17767"/>
    </source>
</evidence>
<feature type="domain" description="Nicotinate phosphoribosyltransferase N-terminal" evidence="11">
    <location>
        <begin position="11"/>
        <end position="132"/>
    </location>
</feature>
<dbReference type="EMBL" id="VFRQ01000001">
    <property type="protein sequence ID" value="TPE46262.1"/>
    <property type="molecule type" value="Genomic_DNA"/>
</dbReference>
<feature type="domain" description="Nicotinate/nicotinamide phosphoribosyltransferase" evidence="10">
    <location>
        <begin position="153"/>
        <end position="350"/>
    </location>
</feature>
<dbReference type="NCBIfam" id="NF006695">
    <property type="entry name" value="PRK09243.1-2"/>
    <property type="match status" value="1"/>
</dbReference>
<dbReference type="Gene3D" id="3.20.20.70">
    <property type="entry name" value="Aldolase class I"/>
    <property type="match status" value="1"/>
</dbReference>
<dbReference type="InterPro" id="IPR013785">
    <property type="entry name" value="Aldolase_TIM"/>
</dbReference>
<dbReference type="Pfam" id="PF04095">
    <property type="entry name" value="NAPRTase"/>
    <property type="match status" value="1"/>
</dbReference>
<comment type="caution">
    <text evidence="13">The sequence shown here is derived from an EMBL/GenBank/DDBJ whole genome shotgun (WGS) entry which is preliminary data.</text>
</comment>
<evidence type="ECO:0000256" key="7">
    <source>
        <dbReference type="ARBA" id="ARBA00022679"/>
    </source>
</evidence>
<keyword evidence="13" id="KW-0328">Glycosyltransferase</keyword>
<dbReference type="SUPFAM" id="SSF54675">
    <property type="entry name" value="Nicotinate/Quinolinate PRTase N-terminal domain-like"/>
    <property type="match status" value="1"/>
</dbReference>
<dbReference type="InterPro" id="IPR040727">
    <property type="entry name" value="NAPRTase_N"/>
</dbReference>
<dbReference type="PANTHER" id="PTHR11098:SF1">
    <property type="entry name" value="NICOTINATE PHOSPHORIBOSYLTRANSFERASE"/>
    <property type="match status" value="1"/>
</dbReference>
<evidence type="ECO:0000313" key="13">
    <source>
        <dbReference type="EMBL" id="TPE46262.1"/>
    </source>
</evidence>
<comment type="similarity">
    <text evidence="2 9">Belongs to the NAPRTase family.</text>
</comment>
<dbReference type="EC" id="6.3.4.21" evidence="3 9"/>
<keyword evidence="14" id="KW-1185">Reference proteome</keyword>
<evidence type="ECO:0000313" key="14">
    <source>
        <dbReference type="Proteomes" id="UP000316727"/>
    </source>
</evidence>
<dbReference type="CDD" id="cd01570">
    <property type="entry name" value="NAPRTase_A"/>
    <property type="match status" value="1"/>
</dbReference>
<evidence type="ECO:0000256" key="4">
    <source>
        <dbReference type="ARBA" id="ARBA00022553"/>
    </source>
</evidence>
<dbReference type="GO" id="GO:0004516">
    <property type="term" value="F:nicotinate phosphoribosyltransferase activity"/>
    <property type="evidence" value="ECO:0007669"/>
    <property type="project" value="UniProtKB-UniRule"/>
</dbReference>
<dbReference type="InterPro" id="IPR007229">
    <property type="entry name" value="Nic_PRibTrfase-Fam"/>
</dbReference>
<dbReference type="GO" id="GO:0005829">
    <property type="term" value="C:cytosol"/>
    <property type="evidence" value="ECO:0007669"/>
    <property type="project" value="TreeGrafter"/>
</dbReference>
<dbReference type="Gene3D" id="3.20.140.10">
    <property type="entry name" value="nicotinate phosphoribosyltransferase"/>
    <property type="match status" value="1"/>
</dbReference>
<dbReference type="GO" id="GO:0034355">
    <property type="term" value="P:NAD+ biosynthetic process via the salvage pathway"/>
    <property type="evidence" value="ECO:0007669"/>
    <property type="project" value="TreeGrafter"/>
</dbReference>
<evidence type="ECO:0000256" key="3">
    <source>
        <dbReference type="ARBA" id="ARBA00013236"/>
    </source>
</evidence>
<proteinExistence type="inferred from homology"/>
<comment type="pathway">
    <text evidence="1 9">Cofactor biosynthesis; NAD(+) biosynthesis; nicotinate D-ribonucleotide from nicotinate: step 1/1.</text>
</comment>
<dbReference type="InterPro" id="IPR041619">
    <property type="entry name" value="NAPRTase_C"/>
</dbReference>
<dbReference type="OrthoDB" id="9770610at2"/>
<dbReference type="GO" id="GO:0047280">
    <property type="term" value="F:nicotinamide phosphoribosyltransferase activity"/>
    <property type="evidence" value="ECO:0007669"/>
    <property type="project" value="UniProtKB-ARBA"/>
</dbReference>
<evidence type="ECO:0000256" key="1">
    <source>
        <dbReference type="ARBA" id="ARBA00004952"/>
    </source>
</evidence>
<gene>
    <name evidence="13" type="ORF">FJM65_02660</name>
</gene>
<keyword evidence="7 9" id="KW-0808">Transferase</keyword>
<dbReference type="InterPro" id="IPR006405">
    <property type="entry name" value="Nic_PRibTrfase_pncB"/>
</dbReference>
<dbReference type="SUPFAM" id="SSF51690">
    <property type="entry name" value="Nicotinate/Quinolinate PRTase C-terminal domain-like"/>
    <property type="match status" value="1"/>
</dbReference>